<proteinExistence type="predicted"/>
<dbReference type="SUPFAM" id="SSF82185">
    <property type="entry name" value="Histone H3 K4-specific methyltransferase SET7/9 N-terminal domain"/>
    <property type="match status" value="2"/>
</dbReference>
<accession>A0ABT1S0L6</accession>
<reference evidence="3 4" key="1">
    <citation type="submission" date="2022-06" db="EMBL/GenBank/DDBJ databases">
        <title>Isolation of gut microbiota from human fecal samples.</title>
        <authorList>
            <person name="Pamer E.G."/>
            <person name="Barat B."/>
            <person name="Waligurski E."/>
            <person name="Medina S."/>
            <person name="Paddock L."/>
            <person name="Mostad J."/>
        </authorList>
    </citation>
    <scope>NUCLEOTIDE SEQUENCE [LARGE SCALE GENOMIC DNA]</scope>
    <source>
        <strain evidence="3 4">DFI.9.73</strain>
    </source>
</reference>
<sequence length="614" mass="67965">MEAITTNAMSSSLLARNVYCVCFTARDSMDIFHGEFAEARKKFFTGNGKTVRVGQREIVKGFDGKLQGKLTRRSFYWKKTAHKSAPSGNKKVALEESFDHKGGTMLVLRDFRGIITGRMFFDRSQIWLKSEYYEPRDYSNARVIFKPCDTFDAVERFDYDREKKRYRSTLLYPVPYLPGSAEQSLLNARFGEPQLILSTGEGDFCYCPEQEADSRKNALKDIGNGSILLMPAWEVKDGSLTGESQEEPESEIAFTSLEEYARIRPPEETAVAAAPEAELLQDETAQLRAAAAREHSPEPENPKSNCTEKAEPDASEILEAAHSFAAQKPQQPEKSSESERARLPEAPEDREILDAAHKAAESKDNAGRMESEKSAAAFKEAEQTAAVPVTEEEYLEAESEGAPLSAESGAGYCGSILDGRISGRGRTEQPNGLTAYDGDYMDGKRHGFGSYYYKDGALCYAGFWKDDRKDGVGVSFRNSDHALHVAPWEEGRPGKFASLFDRSGSLRYAGRIENGKKQGVGISYNGEDGSVFVGKWMDGVPTGYGTAFDREGNLLYTGMWKDGKRCGSGTEFDENGEIVFSGEWKDGKYHNGILYKKLTKDELSEASGQAPGQS</sequence>
<dbReference type="RefSeq" id="WP_066862551.1">
    <property type="nucleotide sequence ID" value="NZ_CABKVV010000013.1"/>
</dbReference>
<gene>
    <name evidence="3" type="ORF">NE695_11115</name>
</gene>
<name>A0ABT1S0L6_9FIRM</name>
<feature type="compositionally biased region" description="Basic and acidic residues" evidence="2">
    <location>
        <begin position="334"/>
        <end position="373"/>
    </location>
</feature>
<dbReference type="InterPro" id="IPR003409">
    <property type="entry name" value="MORN"/>
</dbReference>
<feature type="region of interest" description="Disordered" evidence="2">
    <location>
        <begin position="286"/>
        <end position="311"/>
    </location>
</feature>
<evidence type="ECO:0000313" key="4">
    <source>
        <dbReference type="Proteomes" id="UP001524473"/>
    </source>
</evidence>
<organism evidence="3 4">
    <name type="scientific">Neglectibacter timonensis</name>
    <dbReference type="NCBI Taxonomy" id="1776382"/>
    <lineage>
        <taxon>Bacteria</taxon>
        <taxon>Bacillati</taxon>
        <taxon>Bacillota</taxon>
        <taxon>Clostridia</taxon>
        <taxon>Eubacteriales</taxon>
        <taxon>Oscillospiraceae</taxon>
        <taxon>Neglectibacter</taxon>
    </lineage>
</organism>
<dbReference type="PANTHER" id="PTHR43215:SF14">
    <property type="entry name" value="RADIAL SPOKE HEAD 1 HOMOLOG"/>
    <property type="match status" value="1"/>
</dbReference>
<protein>
    <recommendedName>
        <fullName evidence="5">MORN repeat protein</fullName>
    </recommendedName>
</protein>
<keyword evidence="4" id="KW-1185">Reference proteome</keyword>
<feature type="region of interest" description="Disordered" evidence="2">
    <location>
        <begin position="324"/>
        <end position="386"/>
    </location>
</feature>
<evidence type="ECO:0000313" key="3">
    <source>
        <dbReference type="EMBL" id="MCQ4840461.1"/>
    </source>
</evidence>
<evidence type="ECO:0000256" key="2">
    <source>
        <dbReference type="SAM" id="MobiDB-lite"/>
    </source>
</evidence>
<feature type="compositionally biased region" description="Low complexity" evidence="2">
    <location>
        <begin position="374"/>
        <end position="386"/>
    </location>
</feature>
<evidence type="ECO:0008006" key="5">
    <source>
        <dbReference type="Google" id="ProtNLM"/>
    </source>
</evidence>
<dbReference type="Gene3D" id="2.20.110.10">
    <property type="entry name" value="Histone H3 K4-specific methyltransferase SET7/9 N-terminal domain"/>
    <property type="match status" value="2"/>
</dbReference>
<keyword evidence="1" id="KW-0677">Repeat</keyword>
<evidence type="ECO:0000256" key="1">
    <source>
        <dbReference type="ARBA" id="ARBA00022737"/>
    </source>
</evidence>
<comment type="caution">
    <text evidence="3">The sequence shown here is derived from an EMBL/GenBank/DDBJ whole genome shotgun (WGS) entry which is preliminary data.</text>
</comment>
<dbReference type="SMART" id="SM00698">
    <property type="entry name" value="MORN"/>
    <property type="match status" value="5"/>
</dbReference>
<dbReference type="PANTHER" id="PTHR43215">
    <property type="entry name" value="RADIAL SPOKE HEAD 1 HOMOLOG"/>
    <property type="match status" value="1"/>
</dbReference>
<feature type="compositionally biased region" description="Basic and acidic residues" evidence="2">
    <location>
        <begin position="291"/>
        <end position="311"/>
    </location>
</feature>
<dbReference type="GeneID" id="90531920"/>
<dbReference type="Pfam" id="PF02493">
    <property type="entry name" value="MORN"/>
    <property type="match status" value="6"/>
</dbReference>
<dbReference type="Proteomes" id="UP001524473">
    <property type="component" value="Unassembled WGS sequence"/>
</dbReference>
<dbReference type="EMBL" id="JANFZH010000024">
    <property type="protein sequence ID" value="MCQ4840461.1"/>
    <property type="molecule type" value="Genomic_DNA"/>
</dbReference>